<reference evidence="2" key="1">
    <citation type="submission" date="2018-05" db="EMBL/GenBank/DDBJ databases">
        <authorList>
            <person name="Lanie J.A."/>
            <person name="Ng W.-L."/>
            <person name="Kazmierczak K.M."/>
            <person name="Andrzejewski T.M."/>
            <person name="Davidsen T.M."/>
            <person name="Wayne K.J."/>
            <person name="Tettelin H."/>
            <person name="Glass J.I."/>
            <person name="Rusch D."/>
            <person name="Podicherti R."/>
            <person name="Tsui H.-C.T."/>
            <person name="Winkler M.E."/>
        </authorList>
    </citation>
    <scope>NUCLEOTIDE SEQUENCE</scope>
</reference>
<proteinExistence type="predicted"/>
<sequence>MKLDDPVYAFFEFCRERENIRIAREGGSTAPWSDDPIFQRGRFLNVFREDDRGSKAII</sequence>
<feature type="non-terminal residue" evidence="2">
    <location>
        <position position="58"/>
    </location>
</feature>
<gene>
    <name evidence="2" type="ORF">METZ01_LOCUS410698</name>
</gene>
<evidence type="ECO:0000259" key="1">
    <source>
        <dbReference type="Pfam" id="PF18723"/>
    </source>
</evidence>
<name>A0A382WGV9_9ZZZZ</name>
<evidence type="ECO:0000313" key="2">
    <source>
        <dbReference type="EMBL" id="SVD57844.1"/>
    </source>
</evidence>
<feature type="domain" description="5-hmdU DNA kinase helical" evidence="1">
    <location>
        <begin position="8"/>
        <end position="58"/>
    </location>
</feature>
<dbReference type="InterPro" id="IPR040684">
    <property type="entry name" value="HMUDK_hel"/>
</dbReference>
<dbReference type="EMBL" id="UINC01159637">
    <property type="protein sequence ID" value="SVD57844.1"/>
    <property type="molecule type" value="Genomic_DNA"/>
</dbReference>
<accession>A0A382WGV9</accession>
<protein>
    <recommendedName>
        <fullName evidence="1">5-hmdU DNA kinase helical domain-containing protein</fullName>
    </recommendedName>
</protein>
<organism evidence="2">
    <name type="scientific">marine metagenome</name>
    <dbReference type="NCBI Taxonomy" id="408172"/>
    <lineage>
        <taxon>unclassified sequences</taxon>
        <taxon>metagenomes</taxon>
        <taxon>ecological metagenomes</taxon>
    </lineage>
</organism>
<dbReference type="AlphaFoldDB" id="A0A382WGV9"/>
<dbReference type="Pfam" id="PF18723">
    <property type="entry name" value="HMUDK_hel"/>
    <property type="match status" value="1"/>
</dbReference>